<feature type="transmembrane region" description="Helical" evidence="7">
    <location>
        <begin position="176"/>
        <end position="194"/>
    </location>
</feature>
<gene>
    <name evidence="9" type="ORF">M1O15_14120</name>
</gene>
<proteinExistence type="inferred from homology"/>
<organism evidence="9 10">
    <name type="scientific">Streptomyces lichenis</name>
    <dbReference type="NCBI Taxonomy" id="2306967"/>
    <lineage>
        <taxon>Bacteria</taxon>
        <taxon>Bacillati</taxon>
        <taxon>Actinomycetota</taxon>
        <taxon>Actinomycetes</taxon>
        <taxon>Kitasatosporales</taxon>
        <taxon>Streptomycetaceae</taxon>
        <taxon>Streptomyces</taxon>
    </lineage>
</organism>
<dbReference type="InterPro" id="IPR015414">
    <property type="entry name" value="TMEM64"/>
</dbReference>
<feature type="transmembrane region" description="Helical" evidence="7">
    <location>
        <begin position="206"/>
        <end position="226"/>
    </location>
</feature>
<dbReference type="EMBL" id="JALPTH010000012">
    <property type="protein sequence ID" value="MCK8678510.1"/>
    <property type="molecule type" value="Genomic_DNA"/>
</dbReference>
<dbReference type="PANTHER" id="PTHR12677:SF59">
    <property type="entry name" value="GOLGI APPARATUS MEMBRANE PROTEIN TVP38-RELATED"/>
    <property type="match status" value="1"/>
</dbReference>
<evidence type="ECO:0000256" key="6">
    <source>
        <dbReference type="ARBA" id="ARBA00023136"/>
    </source>
</evidence>
<evidence type="ECO:0000259" key="8">
    <source>
        <dbReference type="Pfam" id="PF09335"/>
    </source>
</evidence>
<evidence type="ECO:0000313" key="10">
    <source>
        <dbReference type="Proteomes" id="UP001522868"/>
    </source>
</evidence>
<reference evidence="9 10" key="1">
    <citation type="submission" date="2022-04" db="EMBL/GenBank/DDBJ databases">
        <title>Streptomyces sp. nov. LCR6-01 isolated from Lichen of Dirinaria sp.</title>
        <authorList>
            <person name="Kanchanasin P."/>
            <person name="Tanasupawat S."/>
            <person name="Phongsopitanun W."/>
        </authorList>
    </citation>
    <scope>NUCLEOTIDE SEQUENCE [LARGE SCALE GENOMIC DNA]</scope>
    <source>
        <strain evidence="9 10">LCR6-01</strain>
    </source>
</reference>
<keyword evidence="6 7" id="KW-0472">Membrane</keyword>
<evidence type="ECO:0000256" key="2">
    <source>
        <dbReference type="ARBA" id="ARBA00008640"/>
    </source>
</evidence>
<dbReference type="Proteomes" id="UP001522868">
    <property type="component" value="Unassembled WGS sequence"/>
</dbReference>
<keyword evidence="5 7" id="KW-1133">Transmembrane helix</keyword>
<feature type="transmembrane region" description="Helical" evidence="7">
    <location>
        <begin position="56"/>
        <end position="78"/>
    </location>
</feature>
<comment type="caution">
    <text evidence="9">The sequence shown here is derived from an EMBL/GenBank/DDBJ whole genome shotgun (WGS) entry which is preliminary data.</text>
</comment>
<keyword evidence="10" id="KW-1185">Reference proteome</keyword>
<keyword evidence="3 7" id="KW-1003">Cell membrane</keyword>
<evidence type="ECO:0000256" key="3">
    <source>
        <dbReference type="ARBA" id="ARBA00022475"/>
    </source>
</evidence>
<dbReference type="PANTHER" id="PTHR12677">
    <property type="entry name" value="GOLGI APPARATUS MEMBRANE PROTEIN TVP38-RELATED"/>
    <property type="match status" value="1"/>
</dbReference>
<evidence type="ECO:0000313" key="9">
    <source>
        <dbReference type="EMBL" id="MCK8678510.1"/>
    </source>
</evidence>
<feature type="transmembrane region" description="Helical" evidence="7">
    <location>
        <begin position="24"/>
        <end position="44"/>
    </location>
</feature>
<name>A0ABT0IB20_9ACTN</name>
<evidence type="ECO:0000256" key="7">
    <source>
        <dbReference type="RuleBase" id="RU366058"/>
    </source>
</evidence>
<evidence type="ECO:0000256" key="1">
    <source>
        <dbReference type="ARBA" id="ARBA00004651"/>
    </source>
</evidence>
<dbReference type="RefSeq" id="WP_248634155.1">
    <property type="nucleotide sequence ID" value="NZ_JALPTH010000012.1"/>
</dbReference>
<feature type="transmembrane region" description="Helical" evidence="7">
    <location>
        <begin position="98"/>
        <end position="119"/>
    </location>
</feature>
<comment type="subcellular location">
    <subcellularLocation>
        <location evidence="1 7">Cell membrane</location>
        <topology evidence="1 7">Multi-pass membrane protein</topology>
    </subcellularLocation>
</comment>
<feature type="domain" description="VTT" evidence="8">
    <location>
        <begin position="79"/>
        <end position="197"/>
    </location>
</feature>
<sequence>MFEPVPPPPAGLALRCSRVLMSPWARLSLLVVLLVCAAVAVVLFEPQRLLADGWPARMDGAGAVLLFGLAYGLCTAAFVPRPLLNLAAGALFGAQAGLAGAVGGTVLGAGIAFTLGRLLGQDALRPLVRGRMLKAADGQLSRHGFRSMLALRLFPGVPFAAANYCAAISRMGYPPFLLATGLGSIPNTAAYVIAGSQAASPTSPAFLIAMGFIVLTGASGAVVAWCKRHRLGGRQRPETVADPLALEAAALSSALEPVPAGRG</sequence>
<keyword evidence="4 7" id="KW-0812">Transmembrane</keyword>
<protein>
    <recommendedName>
        <fullName evidence="7">TVP38/TMEM64 family membrane protein</fullName>
    </recommendedName>
</protein>
<dbReference type="Pfam" id="PF09335">
    <property type="entry name" value="VTT_dom"/>
    <property type="match status" value="1"/>
</dbReference>
<evidence type="ECO:0000256" key="5">
    <source>
        <dbReference type="ARBA" id="ARBA00022989"/>
    </source>
</evidence>
<dbReference type="InterPro" id="IPR032816">
    <property type="entry name" value="VTT_dom"/>
</dbReference>
<comment type="similarity">
    <text evidence="2 7">Belongs to the TVP38/TMEM64 family.</text>
</comment>
<evidence type="ECO:0000256" key="4">
    <source>
        <dbReference type="ARBA" id="ARBA00022692"/>
    </source>
</evidence>
<accession>A0ABT0IB20</accession>